<dbReference type="AlphaFoldDB" id="A0AA50Q7H6"/>
<dbReference type="Proteomes" id="UP001236800">
    <property type="component" value="Chromosome"/>
</dbReference>
<protein>
    <submittedName>
        <fullName evidence="1">Uncharacterized protein</fullName>
    </submittedName>
</protein>
<accession>A0AA50Q7H6</accession>
<sequence length="175" mass="19881">MSGFFCSTIEIDLTTITGEHLRLTDAPYDITLNGHLYRAFGSLLAIDKITTENTLASKELTVTLTGIAVDFQESVNNNMFRRKSIIIRKCFVPEGGNEITDNKIYYRGYTSTPETDVNYTEGYMALKVSCKSVFDLDQSPDLMRSNNATHQAYHNGDTFFKYANVEMKDDILWKK</sequence>
<evidence type="ECO:0000313" key="1">
    <source>
        <dbReference type="EMBL" id="WMB74226.1"/>
    </source>
</evidence>
<reference evidence="1" key="1">
    <citation type="submission" date="2023-08" db="EMBL/GenBank/DDBJ databases">
        <title>Complete genome sequence of Shewanella oncorhynchi Z-P2, a siderophore putrebactin-producing bacterium.</title>
        <authorList>
            <person name="Zhang Y."/>
        </authorList>
    </citation>
    <scope>NUCLEOTIDE SEQUENCE</scope>
    <source>
        <strain evidence="1">Z-P2</strain>
    </source>
</reference>
<dbReference type="RefSeq" id="WP_306684962.1">
    <property type="nucleotide sequence ID" value="NZ_CP132914.1"/>
</dbReference>
<name>A0AA50Q7H6_9GAMM</name>
<dbReference type="KEGG" id="sog:RA178_06315"/>
<organism evidence="1">
    <name type="scientific">Shewanella oncorhynchi</name>
    <dbReference type="NCBI Taxonomy" id="2726434"/>
    <lineage>
        <taxon>Bacteria</taxon>
        <taxon>Pseudomonadati</taxon>
        <taxon>Pseudomonadota</taxon>
        <taxon>Gammaproteobacteria</taxon>
        <taxon>Alteromonadales</taxon>
        <taxon>Shewanellaceae</taxon>
        <taxon>Shewanella</taxon>
    </lineage>
</organism>
<proteinExistence type="predicted"/>
<dbReference type="EMBL" id="CP132914">
    <property type="protein sequence ID" value="WMB74226.1"/>
    <property type="molecule type" value="Genomic_DNA"/>
</dbReference>
<gene>
    <name evidence="1" type="ORF">RA178_06315</name>
</gene>
<dbReference type="GeneID" id="301338781"/>